<dbReference type="FunFam" id="3.10.20.70:FF:000005">
    <property type="entry name" value="Glutamine synthetase"/>
    <property type="match status" value="1"/>
</dbReference>
<dbReference type="SUPFAM" id="SSF54368">
    <property type="entry name" value="Glutamine synthetase, N-terminal domain"/>
    <property type="match status" value="1"/>
</dbReference>
<keyword evidence="3" id="KW-0547">Nucleotide-binding</keyword>
<dbReference type="Gene3D" id="3.30.590.10">
    <property type="entry name" value="Glutamine synthetase/guanido kinase, catalytic domain"/>
    <property type="match status" value="1"/>
</dbReference>
<evidence type="ECO:0000259" key="6">
    <source>
        <dbReference type="PROSITE" id="PS51987"/>
    </source>
</evidence>
<keyword evidence="2 7" id="KW-0436">Ligase</keyword>
<dbReference type="InterPro" id="IPR008146">
    <property type="entry name" value="Gln_synth_cat_dom"/>
</dbReference>
<feature type="non-terminal residue" evidence="7">
    <location>
        <position position="210"/>
    </location>
</feature>
<dbReference type="Pfam" id="PF03951">
    <property type="entry name" value="Gln-synt_N"/>
    <property type="match status" value="1"/>
</dbReference>
<protein>
    <submittedName>
        <fullName evidence="7">Glutamine synthetase type I</fullName>
        <ecNumber evidence="7">6.3.1.2</ecNumber>
    </submittedName>
</protein>
<dbReference type="InterPro" id="IPR036651">
    <property type="entry name" value="Gln_synt_N_sf"/>
</dbReference>
<accession>A0A3B0V0K4</accession>
<reference evidence="7" key="1">
    <citation type="submission" date="2018-06" db="EMBL/GenBank/DDBJ databases">
        <authorList>
            <person name="Zhirakovskaya E."/>
        </authorList>
    </citation>
    <scope>NUCLEOTIDE SEQUENCE</scope>
</reference>
<dbReference type="GO" id="GO:0006542">
    <property type="term" value="P:glutamine biosynthetic process"/>
    <property type="evidence" value="ECO:0007669"/>
    <property type="project" value="InterPro"/>
</dbReference>
<dbReference type="GO" id="GO:0004356">
    <property type="term" value="F:glutamine synthetase activity"/>
    <property type="evidence" value="ECO:0007669"/>
    <property type="project" value="UniProtKB-EC"/>
</dbReference>
<dbReference type="EMBL" id="UOEX01000197">
    <property type="protein sequence ID" value="VAW37075.1"/>
    <property type="molecule type" value="Genomic_DNA"/>
</dbReference>
<dbReference type="PROSITE" id="PS51987">
    <property type="entry name" value="GS_CATALYTIC"/>
    <property type="match status" value="1"/>
</dbReference>
<name>A0A3B0V0K4_9ZZZZ</name>
<dbReference type="PROSITE" id="PS00180">
    <property type="entry name" value="GLNA_1"/>
    <property type="match status" value="1"/>
</dbReference>
<dbReference type="PROSITE" id="PS51986">
    <property type="entry name" value="GS_BETA_GRASP"/>
    <property type="match status" value="1"/>
</dbReference>
<evidence type="ECO:0000313" key="7">
    <source>
        <dbReference type="EMBL" id="VAW37075.1"/>
    </source>
</evidence>
<evidence type="ECO:0000256" key="2">
    <source>
        <dbReference type="ARBA" id="ARBA00022598"/>
    </source>
</evidence>
<proteinExistence type="inferred from homology"/>
<dbReference type="InterPro" id="IPR027302">
    <property type="entry name" value="Gln_synth_N_conserv_site"/>
</dbReference>
<feature type="domain" description="GS catalytic" evidence="6">
    <location>
        <begin position="106"/>
        <end position="210"/>
    </location>
</feature>
<organism evidence="7">
    <name type="scientific">hydrothermal vent metagenome</name>
    <dbReference type="NCBI Taxonomy" id="652676"/>
    <lineage>
        <taxon>unclassified sequences</taxon>
        <taxon>metagenomes</taxon>
        <taxon>ecological metagenomes</taxon>
    </lineage>
</organism>
<evidence type="ECO:0000256" key="1">
    <source>
        <dbReference type="ARBA" id="ARBA00009897"/>
    </source>
</evidence>
<gene>
    <name evidence="7" type="ORF">MNBD_DELTA03-1431</name>
</gene>
<sequence length="210" mass="23662">MTRDEILKIVEEKNINFFRLQFCDINGFMKNIAIPRSQLEKALDGKIMFDGSSISGFADIEESDMYLVPDYDTFVILPWRNQDGIAAARLICDVHNADGTPFSGCPRCNLKRVMAEAREMGFTMNVGTEAEFFLFERDHDGSSTTITNDRAGYFSLDPDDSGNDCRREIIETLESMGFEIEASHHEVAEGQHEINFKYADALACADNTLT</sequence>
<dbReference type="EC" id="6.3.1.2" evidence="7"/>
<dbReference type="PANTHER" id="PTHR43785:SF12">
    <property type="entry name" value="TYPE-1 GLUTAMINE SYNTHETASE 2"/>
    <property type="match status" value="1"/>
</dbReference>
<keyword evidence="4" id="KW-0067">ATP-binding</keyword>
<dbReference type="GO" id="GO:0005524">
    <property type="term" value="F:ATP binding"/>
    <property type="evidence" value="ECO:0007669"/>
    <property type="project" value="UniProtKB-KW"/>
</dbReference>
<dbReference type="Gene3D" id="3.10.20.70">
    <property type="entry name" value="Glutamine synthetase, N-terminal domain"/>
    <property type="match status" value="1"/>
</dbReference>
<dbReference type="PANTHER" id="PTHR43785">
    <property type="entry name" value="GAMMA-GLUTAMYLPUTRESCINE SYNTHETASE"/>
    <property type="match status" value="1"/>
</dbReference>
<evidence type="ECO:0000256" key="3">
    <source>
        <dbReference type="ARBA" id="ARBA00022741"/>
    </source>
</evidence>
<evidence type="ECO:0000259" key="5">
    <source>
        <dbReference type="PROSITE" id="PS51986"/>
    </source>
</evidence>
<dbReference type="InterPro" id="IPR014746">
    <property type="entry name" value="Gln_synth/guanido_kin_cat_dom"/>
</dbReference>
<dbReference type="AlphaFoldDB" id="A0A3B0V0K4"/>
<feature type="domain" description="GS beta-grasp" evidence="5">
    <location>
        <begin position="13"/>
        <end position="99"/>
    </location>
</feature>
<dbReference type="SUPFAM" id="SSF55931">
    <property type="entry name" value="Glutamine synthetase/guanido kinase"/>
    <property type="match status" value="1"/>
</dbReference>
<dbReference type="Pfam" id="PF00120">
    <property type="entry name" value="Gln-synt_C"/>
    <property type="match status" value="1"/>
</dbReference>
<evidence type="ECO:0000256" key="4">
    <source>
        <dbReference type="ARBA" id="ARBA00022840"/>
    </source>
</evidence>
<dbReference type="SMART" id="SM01230">
    <property type="entry name" value="Gln-synt_C"/>
    <property type="match status" value="1"/>
</dbReference>
<comment type="similarity">
    <text evidence="1">Belongs to the glutamine synthetase family.</text>
</comment>
<dbReference type="InterPro" id="IPR008147">
    <property type="entry name" value="Gln_synt_N"/>
</dbReference>